<dbReference type="SUPFAM" id="SSF48452">
    <property type="entry name" value="TPR-like"/>
    <property type="match status" value="1"/>
</dbReference>
<gene>
    <name evidence="2" type="ORF">STEHIDRAFT_173106</name>
</gene>
<feature type="domain" description="CHAT" evidence="1">
    <location>
        <begin position="681"/>
        <end position="931"/>
    </location>
</feature>
<dbReference type="Proteomes" id="UP000053927">
    <property type="component" value="Unassembled WGS sequence"/>
</dbReference>
<dbReference type="EMBL" id="JH687404">
    <property type="protein sequence ID" value="EIM79475.1"/>
    <property type="molecule type" value="Genomic_DNA"/>
</dbReference>
<evidence type="ECO:0000259" key="1">
    <source>
        <dbReference type="Pfam" id="PF12770"/>
    </source>
</evidence>
<dbReference type="OrthoDB" id="9991317at2759"/>
<dbReference type="Gene3D" id="1.25.40.10">
    <property type="entry name" value="Tetratricopeptide repeat domain"/>
    <property type="match status" value="2"/>
</dbReference>
<dbReference type="RefSeq" id="XP_007311433.1">
    <property type="nucleotide sequence ID" value="XM_007311371.1"/>
</dbReference>
<evidence type="ECO:0000313" key="2">
    <source>
        <dbReference type="EMBL" id="EIM79475.1"/>
    </source>
</evidence>
<dbReference type="KEGG" id="shs:STEHIDRAFT_173106"/>
<dbReference type="GeneID" id="18804211"/>
<dbReference type="InterPro" id="IPR024983">
    <property type="entry name" value="CHAT_dom"/>
</dbReference>
<dbReference type="Pfam" id="PF12770">
    <property type="entry name" value="CHAT"/>
    <property type="match status" value="1"/>
</dbReference>
<keyword evidence="3" id="KW-1185">Reference proteome</keyword>
<accession>R7RX85</accession>
<sequence length="962" mass="106387">MDDVEAALEAHQTAADIGEEDSDATISAIQKIIASCADDDEALPVHLSIALQLTVPSDPDRPERLCAVAVDLEALSRLEGDPSLLKRSITLAIEAVEATPLDEANAQSRRERQYNLSVSLHGRYIRDGDISDLTRAADELDKVIQNAGGTESDLDPDVVHELANIHYDMYEHRGGLADLEKAVDLYQNALTSAEETNSESQGRRICAALARALHALYAATGDGEHLELCITHMRKALELTSEDSILFADYQSYLGAFLGRLYSATRRVKYLREAIELERGSLHATSDDHPLLALRYANLGESLGVLYERNSQESVGSEVIDMHQKAFEISPTHPWCFWWKTKLSSILMHRFSQQGHFFDLDEAIRISREATESVSPDNPSVTIVHMRYAMALALHDEREPHSRVIIERSFRTGLRAPGTLPNDKVECALQYANYAEKRLSAVKAIEGYEIALDHIPQVLWLGMAVSDRRIRMRNLNLVSIASDAAACCLAADQPEKAIELLERGRSLAWSQASSLLTDVSDLDRAYPEEALKFKELSAQLTVWNRRGSGHRRHHDDQSAPVTPLDQGHRLTLEWNALVDRIRDLPGFHHFLKPATYSRLAKSAHNGSVVVLNSARRRNDAIILPPHGDILVVPLPNVAIPELKAFALDSSRGRGRCVRGVKQAVEDDDTSPSEGPSYIHVLSWLWDNVVSPLIEPLKKLNGSSQRIWLCATGLFTFLPVHVAAPSSPNSGELPGILDHFVVSYTPTITALLRVQENALNIKDDEFKALIVGQRYSTFEGFETLAQTTAALQAVLPHIPARNLLVLQDQEATVARVVEELATRSWIHFCCHGHQDVEPLSSSLHMADGGLSMADFAGMRIQRVQFAFLSACETRQVVPMDMPDEAMHLAAGLQFAGFPSIISTLWTIDDYTAPRVAAEVYADMFSVSDNPDPGQAAVALTLAIRKLKKSIPFDMLVPFVHIGL</sequence>
<evidence type="ECO:0000313" key="3">
    <source>
        <dbReference type="Proteomes" id="UP000053927"/>
    </source>
</evidence>
<organism evidence="2 3">
    <name type="scientific">Stereum hirsutum (strain FP-91666)</name>
    <name type="common">White-rot fungus</name>
    <dbReference type="NCBI Taxonomy" id="721885"/>
    <lineage>
        <taxon>Eukaryota</taxon>
        <taxon>Fungi</taxon>
        <taxon>Dikarya</taxon>
        <taxon>Basidiomycota</taxon>
        <taxon>Agaricomycotina</taxon>
        <taxon>Agaricomycetes</taxon>
        <taxon>Russulales</taxon>
        <taxon>Stereaceae</taxon>
        <taxon>Stereum</taxon>
    </lineage>
</organism>
<reference evidence="3" key="1">
    <citation type="journal article" date="2012" name="Science">
        <title>The Paleozoic origin of enzymatic lignin decomposition reconstructed from 31 fungal genomes.</title>
        <authorList>
            <person name="Floudas D."/>
            <person name="Binder M."/>
            <person name="Riley R."/>
            <person name="Barry K."/>
            <person name="Blanchette R.A."/>
            <person name="Henrissat B."/>
            <person name="Martinez A.T."/>
            <person name="Otillar R."/>
            <person name="Spatafora J.W."/>
            <person name="Yadav J.S."/>
            <person name="Aerts A."/>
            <person name="Benoit I."/>
            <person name="Boyd A."/>
            <person name="Carlson A."/>
            <person name="Copeland A."/>
            <person name="Coutinho P.M."/>
            <person name="de Vries R.P."/>
            <person name="Ferreira P."/>
            <person name="Findley K."/>
            <person name="Foster B."/>
            <person name="Gaskell J."/>
            <person name="Glotzer D."/>
            <person name="Gorecki P."/>
            <person name="Heitman J."/>
            <person name="Hesse C."/>
            <person name="Hori C."/>
            <person name="Igarashi K."/>
            <person name="Jurgens J.A."/>
            <person name="Kallen N."/>
            <person name="Kersten P."/>
            <person name="Kohler A."/>
            <person name="Kuees U."/>
            <person name="Kumar T.K.A."/>
            <person name="Kuo A."/>
            <person name="LaButti K."/>
            <person name="Larrondo L.F."/>
            <person name="Lindquist E."/>
            <person name="Ling A."/>
            <person name="Lombard V."/>
            <person name="Lucas S."/>
            <person name="Lundell T."/>
            <person name="Martin R."/>
            <person name="McLaughlin D.J."/>
            <person name="Morgenstern I."/>
            <person name="Morin E."/>
            <person name="Murat C."/>
            <person name="Nagy L.G."/>
            <person name="Nolan M."/>
            <person name="Ohm R.A."/>
            <person name="Patyshakuliyeva A."/>
            <person name="Rokas A."/>
            <person name="Ruiz-Duenas F.J."/>
            <person name="Sabat G."/>
            <person name="Salamov A."/>
            <person name="Samejima M."/>
            <person name="Schmutz J."/>
            <person name="Slot J.C."/>
            <person name="St John F."/>
            <person name="Stenlid J."/>
            <person name="Sun H."/>
            <person name="Sun S."/>
            <person name="Syed K."/>
            <person name="Tsang A."/>
            <person name="Wiebenga A."/>
            <person name="Young D."/>
            <person name="Pisabarro A."/>
            <person name="Eastwood D.C."/>
            <person name="Martin F."/>
            <person name="Cullen D."/>
            <person name="Grigoriev I.V."/>
            <person name="Hibbett D.S."/>
        </authorList>
    </citation>
    <scope>NUCLEOTIDE SEQUENCE [LARGE SCALE GENOMIC DNA]</scope>
    <source>
        <strain evidence="3">FP-91666</strain>
    </source>
</reference>
<proteinExistence type="predicted"/>
<dbReference type="AlphaFoldDB" id="R7RX85"/>
<name>R7RX85_STEHR</name>
<dbReference type="eggNOG" id="KOG4626">
    <property type="taxonomic scope" value="Eukaryota"/>
</dbReference>
<dbReference type="InterPro" id="IPR011990">
    <property type="entry name" value="TPR-like_helical_dom_sf"/>
</dbReference>
<protein>
    <recommendedName>
        <fullName evidence="1">CHAT domain-containing protein</fullName>
    </recommendedName>
</protein>